<evidence type="ECO:0000259" key="2">
    <source>
        <dbReference type="Pfam" id="PF25954"/>
    </source>
</evidence>
<proteinExistence type="predicted"/>
<dbReference type="Gene3D" id="2.40.50.100">
    <property type="match status" value="1"/>
</dbReference>
<dbReference type="RefSeq" id="WP_127907242.1">
    <property type="nucleotide sequence ID" value="NZ_RQXX01000004.1"/>
</dbReference>
<dbReference type="GO" id="GO:0055085">
    <property type="term" value="P:transmembrane transport"/>
    <property type="evidence" value="ECO:0007669"/>
    <property type="project" value="InterPro"/>
</dbReference>
<sequence length="348" mass="36946">MRVLKHNIPTLLVLLAGILGTLLMLWSWQLPPFGLAEIRTSNAYVRGKVTTISAQATGEVVEVLVSDFATVSEGDVLVRIDDRSARQALAQAGARLDAAKAALETNAQAIRSAQATLGSRKAAAQAAEAALETARSNTDRQHQLQERGIVSDRETDDADLALRRAEAALTEATSNVDVAEESVATARVAERSLRAEIAGAEAAVNLARIDLEHRTVRAPADGRLGQIDVRRGQFVTAGSSLVSLVPPEVWVIANVKETELADLVEGQEARFTVDAMRDRSFTGRVSVLSPATASEFSVLGNSAATGSFTKIAQRLPVRIEIDAGQPGAERLTPGMSVVLHASRTGSDE</sequence>
<keyword evidence="4" id="KW-1185">Reference proteome</keyword>
<dbReference type="PANTHER" id="PTHR30386:SF24">
    <property type="entry name" value="MULTIDRUG RESISTANCE EFFLUX PUMP"/>
    <property type="match status" value="1"/>
</dbReference>
<feature type="domain" description="CusB-like beta-barrel" evidence="2">
    <location>
        <begin position="248"/>
        <end position="292"/>
    </location>
</feature>
<gene>
    <name evidence="3" type="ORF">EKE94_14050</name>
</gene>
<dbReference type="InterPro" id="IPR050739">
    <property type="entry name" value="MFP"/>
</dbReference>
<reference evidence="3 4" key="1">
    <citation type="submission" date="2018-11" db="EMBL/GenBank/DDBJ databases">
        <title>Mesobaculum littorinae gen. nov., sp. nov., isolated from Littorina scabra that represents a novel genus of the order Rhodobacteraceae.</title>
        <authorList>
            <person name="Li F."/>
        </authorList>
    </citation>
    <scope>NUCLEOTIDE SEQUENCE [LARGE SCALE GENOMIC DNA]</scope>
    <source>
        <strain evidence="3 4">M0103</strain>
    </source>
</reference>
<dbReference type="InterPro" id="IPR058625">
    <property type="entry name" value="MdtA-like_BSH"/>
</dbReference>
<dbReference type="AlphaFoldDB" id="A0A438AGF6"/>
<feature type="domain" description="Multidrug resistance protein MdtA-like barrel-sandwich hybrid" evidence="1">
    <location>
        <begin position="50"/>
        <end position="241"/>
    </location>
</feature>
<evidence type="ECO:0000259" key="1">
    <source>
        <dbReference type="Pfam" id="PF25917"/>
    </source>
</evidence>
<dbReference type="Pfam" id="PF25954">
    <property type="entry name" value="Beta-barrel_RND_2"/>
    <property type="match status" value="1"/>
</dbReference>
<name>A0A438AGF6_9RHOB</name>
<evidence type="ECO:0000313" key="4">
    <source>
        <dbReference type="Proteomes" id="UP000285908"/>
    </source>
</evidence>
<dbReference type="Gene3D" id="1.10.287.470">
    <property type="entry name" value="Helix hairpin bin"/>
    <property type="match status" value="2"/>
</dbReference>
<dbReference type="SUPFAM" id="SSF111369">
    <property type="entry name" value="HlyD-like secretion proteins"/>
    <property type="match status" value="3"/>
</dbReference>
<evidence type="ECO:0000313" key="3">
    <source>
        <dbReference type="EMBL" id="RVV97647.1"/>
    </source>
</evidence>
<organism evidence="3 4">
    <name type="scientific">Mesobaculum littorinae</name>
    <dbReference type="NCBI Taxonomy" id="2486419"/>
    <lineage>
        <taxon>Bacteria</taxon>
        <taxon>Pseudomonadati</taxon>
        <taxon>Pseudomonadota</taxon>
        <taxon>Alphaproteobacteria</taxon>
        <taxon>Rhodobacterales</taxon>
        <taxon>Roseobacteraceae</taxon>
        <taxon>Mesobaculum</taxon>
    </lineage>
</organism>
<dbReference type="OrthoDB" id="9811754at2"/>
<protein>
    <submittedName>
        <fullName evidence="3">HlyD family secretion protein</fullName>
    </submittedName>
</protein>
<dbReference type="Pfam" id="PF25917">
    <property type="entry name" value="BSH_RND"/>
    <property type="match status" value="1"/>
</dbReference>
<dbReference type="Gene3D" id="2.40.30.170">
    <property type="match status" value="1"/>
</dbReference>
<dbReference type="InterPro" id="IPR058792">
    <property type="entry name" value="Beta-barrel_RND_2"/>
</dbReference>
<dbReference type="Proteomes" id="UP000285908">
    <property type="component" value="Unassembled WGS sequence"/>
</dbReference>
<dbReference type="PANTHER" id="PTHR30386">
    <property type="entry name" value="MEMBRANE FUSION SUBUNIT OF EMRAB-TOLC MULTIDRUG EFFLUX PUMP"/>
    <property type="match status" value="1"/>
</dbReference>
<comment type="caution">
    <text evidence="3">The sequence shown here is derived from an EMBL/GenBank/DDBJ whole genome shotgun (WGS) entry which is preliminary data.</text>
</comment>
<dbReference type="EMBL" id="RQXX01000004">
    <property type="protein sequence ID" value="RVV97647.1"/>
    <property type="molecule type" value="Genomic_DNA"/>
</dbReference>
<accession>A0A438AGF6</accession>